<dbReference type="Pfam" id="PF01230">
    <property type="entry name" value="HIT"/>
    <property type="match status" value="1"/>
</dbReference>
<evidence type="ECO:0000256" key="1">
    <source>
        <dbReference type="PIRSR" id="PIRSR601310-1"/>
    </source>
</evidence>
<evidence type="ECO:0000256" key="4">
    <source>
        <dbReference type="SAM" id="MobiDB-lite"/>
    </source>
</evidence>
<dbReference type="Gene3D" id="3.30.428.10">
    <property type="entry name" value="HIT-like"/>
    <property type="match status" value="1"/>
</dbReference>
<proteinExistence type="predicted"/>
<dbReference type="PROSITE" id="PS00892">
    <property type="entry name" value="HIT_1"/>
    <property type="match status" value="1"/>
</dbReference>
<feature type="active site" description="Tele-AMP-histidine intermediate" evidence="1">
    <location>
        <position position="170"/>
    </location>
</feature>
<dbReference type="PANTHER" id="PTHR47670">
    <property type="entry name" value="ADENYLYLSULFATASE HINT3"/>
    <property type="match status" value="1"/>
</dbReference>
<reference evidence="6 7" key="1">
    <citation type="journal article" date="2005" name="PLoS Biol.">
        <title>The genomes of Oryza sativa: a history of duplications.</title>
        <authorList>
            <person name="Yu J."/>
            <person name="Wang J."/>
            <person name="Lin W."/>
            <person name="Li S."/>
            <person name="Li H."/>
            <person name="Zhou J."/>
            <person name="Ni P."/>
            <person name="Dong W."/>
            <person name="Hu S."/>
            <person name="Zeng C."/>
            <person name="Zhang J."/>
            <person name="Zhang Y."/>
            <person name="Li R."/>
            <person name="Xu Z."/>
            <person name="Li S."/>
            <person name="Li X."/>
            <person name="Zheng H."/>
            <person name="Cong L."/>
            <person name="Lin L."/>
            <person name="Yin J."/>
            <person name="Geng J."/>
            <person name="Li G."/>
            <person name="Shi J."/>
            <person name="Liu J."/>
            <person name="Lv H."/>
            <person name="Li J."/>
            <person name="Wang J."/>
            <person name="Deng Y."/>
            <person name="Ran L."/>
            <person name="Shi X."/>
            <person name="Wang X."/>
            <person name="Wu Q."/>
            <person name="Li C."/>
            <person name="Ren X."/>
            <person name="Wang J."/>
            <person name="Wang X."/>
            <person name="Li D."/>
            <person name="Liu D."/>
            <person name="Zhang X."/>
            <person name="Ji Z."/>
            <person name="Zhao W."/>
            <person name="Sun Y."/>
            <person name="Zhang Z."/>
            <person name="Bao J."/>
            <person name="Han Y."/>
            <person name="Dong L."/>
            <person name="Ji J."/>
            <person name="Chen P."/>
            <person name="Wu S."/>
            <person name="Liu J."/>
            <person name="Xiao Y."/>
            <person name="Bu D."/>
            <person name="Tan J."/>
            <person name="Yang L."/>
            <person name="Ye C."/>
            <person name="Zhang J."/>
            <person name="Xu J."/>
            <person name="Zhou Y."/>
            <person name="Yu Y."/>
            <person name="Zhang B."/>
            <person name="Zhuang S."/>
            <person name="Wei H."/>
            <person name="Liu B."/>
            <person name="Lei M."/>
            <person name="Yu H."/>
            <person name="Li Y."/>
            <person name="Xu H."/>
            <person name="Wei S."/>
            <person name="He X."/>
            <person name="Fang L."/>
            <person name="Zhang Z."/>
            <person name="Zhang Y."/>
            <person name="Huang X."/>
            <person name="Su Z."/>
            <person name="Tong W."/>
            <person name="Li J."/>
            <person name="Tong Z."/>
            <person name="Li S."/>
            <person name="Ye J."/>
            <person name="Wang L."/>
            <person name="Fang L."/>
            <person name="Lei T."/>
            <person name="Chen C."/>
            <person name="Chen H."/>
            <person name="Xu Z."/>
            <person name="Li H."/>
            <person name="Huang H."/>
            <person name="Zhang F."/>
            <person name="Xu H."/>
            <person name="Li N."/>
            <person name="Zhao C."/>
            <person name="Li S."/>
            <person name="Dong L."/>
            <person name="Huang Y."/>
            <person name="Li L."/>
            <person name="Xi Y."/>
            <person name="Qi Q."/>
            <person name="Li W."/>
            <person name="Zhang B."/>
            <person name="Hu W."/>
            <person name="Zhang Y."/>
            <person name="Tian X."/>
            <person name="Jiao Y."/>
            <person name="Liang X."/>
            <person name="Jin J."/>
            <person name="Gao L."/>
            <person name="Zheng W."/>
            <person name="Hao B."/>
            <person name="Liu S."/>
            <person name="Wang W."/>
            <person name="Yuan L."/>
            <person name="Cao M."/>
            <person name="McDermott J."/>
            <person name="Samudrala R."/>
            <person name="Wang J."/>
            <person name="Wong G.K."/>
            <person name="Yang H."/>
        </authorList>
    </citation>
    <scope>NUCLEOTIDE SEQUENCE [LARGE SCALE GENOMIC DNA]</scope>
    <source>
        <strain evidence="7">cv. 93-11</strain>
    </source>
</reference>
<organism evidence="6 7">
    <name type="scientific">Oryza sativa subsp. indica</name>
    <name type="common">Rice</name>
    <dbReference type="NCBI Taxonomy" id="39946"/>
    <lineage>
        <taxon>Eukaryota</taxon>
        <taxon>Viridiplantae</taxon>
        <taxon>Streptophyta</taxon>
        <taxon>Embryophyta</taxon>
        <taxon>Tracheophyta</taxon>
        <taxon>Spermatophyta</taxon>
        <taxon>Magnoliopsida</taxon>
        <taxon>Liliopsida</taxon>
        <taxon>Poales</taxon>
        <taxon>Poaceae</taxon>
        <taxon>BOP clade</taxon>
        <taxon>Oryzoideae</taxon>
        <taxon>Oryzeae</taxon>
        <taxon>Oryzinae</taxon>
        <taxon>Oryza</taxon>
        <taxon>Oryza sativa</taxon>
    </lineage>
</organism>
<dbReference type="OrthoDB" id="672793at2759"/>
<evidence type="ECO:0000313" key="7">
    <source>
        <dbReference type="Proteomes" id="UP000007015"/>
    </source>
</evidence>
<dbReference type="FunFam" id="3.30.428.10:FF:000023">
    <property type="entry name" value="Adenylylsulfatase HINT3"/>
    <property type="match status" value="1"/>
</dbReference>
<evidence type="ECO:0000313" key="6">
    <source>
        <dbReference type="EMBL" id="EAY82668.1"/>
    </source>
</evidence>
<feature type="short sequence motif" description="Histidine triad motif" evidence="2 3">
    <location>
        <begin position="168"/>
        <end position="172"/>
    </location>
</feature>
<dbReference type="AlphaFoldDB" id="A2ZJ84"/>
<accession>A2ZJ84</accession>
<evidence type="ECO:0000256" key="2">
    <source>
        <dbReference type="PIRSR" id="PIRSR601310-3"/>
    </source>
</evidence>
<dbReference type="PANTHER" id="PTHR47670:SF1">
    <property type="entry name" value="ADENYLYLSULFATASE HINT3"/>
    <property type="match status" value="1"/>
</dbReference>
<dbReference type="STRING" id="39946.A2ZJ84"/>
<dbReference type="HOGENOM" id="CLU_056776_2_0_1"/>
<evidence type="ECO:0000259" key="5">
    <source>
        <dbReference type="PROSITE" id="PS51084"/>
    </source>
</evidence>
<dbReference type="PROSITE" id="PS51084">
    <property type="entry name" value="HIT_2"/>
    <property type="match status" value="1"/>
</dbReference>
<dbReference type="PRINTS" id="PR00332">
    <property type="entry name" value="HISTRIAD"/>
</dbReference>
<dbReference type="InterPro" id="IPR011146">
    <property type="entry name" value="HIT-like"/>
</dbReference>
<dbReference type="OMA" id="IVKATQC"/>
<gene>
    <name evidence="6" type="ORF">OsI_37888</name>
</gene>
<dbReference type="InterPro" id="IPR036265">
    <property type="entry name" value="HIT-like_sf"/>
</dbReference>
<dbReference type="Proteomes" id="UP000007015">
    <property type="component" value="Chromosome 12"/>
</dbReference>
<dbReference type="EMBL" id="CM000137">
    <property type="protein sequence ID" value="EAY82668.1"/>
    <property type="molecule type" value="Genomic_DNA"/>
</dbReference>
<dbReference type="GO" id="GO:0047627">
    <property type="term" value="F:adenylylsulfatase activity"/>
    <property type="evidence" value="ECO:0007669"/>
    <property type="project" value="TreeGrafter"/>
</dbReference>
<feature type="domain" description="HIT" evidence="5">
    <location>
        <begin position="76"/>
        <end position="183"/>
    </location>
</feature>
<name>A2ZJ84_ORYSI</name>
<evidence type="ECO:0000256" key="3">
    <source>
        <dbReference type="PROSITE-ProRule" id="PRU00464"/>
    </source>
</evidence>
<sequence>MSPPVSSGAPVQERRLGVLLSHLRPCAPPAARRGNHHHHHHHHDLRVREAEGTGGLAASPCAADGSGETSGGQRCVFCEIVKGNKPAYKLYEDDVCLCILDTKPLSTGHSLIIPKRHFPSLQATPPSVIAAICCKLPLLSSAIVKATQCDAFNVLVNNGKVAGQVIFHTHVHLIPRRKGDNLWSSETYERNSIKHNQETKDLVSGIKELLFPPQDDSAEGSTIPKEL</sequence>
<feature type="compositionally biased region" description="Basic residues" evidence="4">
    <location>
        <begin position="33"/>
        <end position="45"/>
    </location>
</feature>
<protein>
    <recommendedName>
        <fullName evidence="5">HIT domain-containing protein</fullName>
    </recommendedName>
</protein>
<feature type="region of interest" description="Disordered" evidence="4">
    <location>
        <begin position="27"/>
        <end position="49"/>
    </location>
</feature>
<keyword evidence="7" id="KW-1185">Reference proteome</keyword>
<dbReference type="SUPFAM" id="SSF54197">
    <property type="entry name" value="HIT-like"/>
    <property type="match status" value="1"/>
</dbReference>
<dbReference type="InterPro" id="IPR019808">
    <property type="entry name" value="Histidine_triad_CS"/>
</dbReference>
<dbReference type="Gramene" id="BGIOSGA037188-TA">
    <property type="protein sequence ID" value="BGIOSGA037188-PA"/>
    <property type="gene ID" value="BGIOSGA037188"/>
</dbReference>
<dbReference type="InterPro" id="IPR001310">
    <property type="entry name" value="Histidine_triad_HIT"/>
</dbReference>
<dbReference type="GO" id="GO:0009150">
    <property type="term" value="P:purine ribonucleotide metabolic process"/>
    <property type="evidence" value="ECO:0007669"/>
    <property type="project" value="TreeGrafter"/>
</dbReference>
<dbReference type="GO" id="GO:0006790">
    <property type="term" value="P:sulfur compound metabolic process"/>
    <property type="evidence" value="ECO:0007669"/>
    <property type="project" value="TreeGrafter"/>
</dbReference>